<keyword evidence="3" id="KW-1185">Reference proteome</keyword>
<feature type="compositionally biased region" description="Pro residues" evidence="1">
    <location>
        <begin position="44"/>
        <end position="54"/>
    </location>
</feature>
<dbReference type="Proteomes" id="UP001187192">
    <property type="component" value="Unassembled WGS sequence"/>
</dbReference>
<feature type="compositionally biased region" description="Polar residues" evidence="1">
    <location>
        <begin position="29"/>
        <end position="42"/>
    </location>
</feature>
<name>A0AA87ZRV7_FICCA</name>
<feature type="compositionally biased region" description="Gly residues" evidence="1">
    <location>
        <begin position="127"/>
        <end position="143"/>
    </location>
</feature>
<feature type="region of interest" description="Disordered" evidence="1">
    <location>
        <begin position="1"/>
        <end position="61"/>
    </location>
</feature>
<feature type="compositionally biased region" description="Low complexity" evidence="1">
    <location>
        <begin position="1"/>
        <end position="10"/>
    </location>
</feature>
<feature type="region of interest" description="Disordered" evidence="1">
    <location>
        <begin position="106"/>
        <end position="143"/>
    </location>
</feature>
<dbReference type="AlphaFoldDB" id="A0AA87ZRV7"/>
<comment type="caution">
    <text evidence="2">The sequence shown here is derived from an EMBL/GenBank/DDBJ whole genome shotgun (WGS) entry which is preliminary data.</text>
</comment>
<evidence type="ECO:0000256" key="1">
    <source>
        <dbReference type="SAM" id="MobiDB-lite"/>
    </source>
</evidence>
<evidence type="ECO:0000313" key="2">
    <source>
        <dbReference type="EMBL" id="GMN38569.1"/>
    </source>
</evidence>
<organism evidence="2 3">
    <name type="scientific">Ficus carica</name>
    <name type="common">Common fig</name>
    <dbReference type="NCBI Taxonomy" id="3494"/>
    <lineage>
        <taxon>Eukaryota</taxon>
        <taxon>Viridiplantae</taxon>
        <taxon>Streptophyta</taxon>
        <taxon>Embryophyta</taxon>
        <taxon>Tracheophyta</taxon>
        <taxon>Spermatophyta</taxon>
        <taxon>Magnoliopsida</taxon>
        <taxon>eudicotyledons</taxon>
        <taxon>Gunneridae</taxon>
        <taxon>Pentapetalae</taxon>
        <taxon>rosids</taxon>
        <taxon>fabids</taxon>
        <taxon>Rosales</taxon>
        <taxon>Moraceae</taxon>
        <taxon>Ficeae</taxon>
        <taxon>Ficus</taxon>
    </lineage>
</organism>
<evidence type="ECO:0000313" key="3">
    <source>
        <dbReference type="Proteomes" id="UP001187192"/>
    </source>
</evidence>
<protein>
    <submittedName>
        <fullName evidence="2">Uncharacterized protein</fullName>
    </submittedName>
</protein>
<dbReference type="EMBL" id="BTGU01000008">
    <property type="protein sequence ID" value="GMN38569.1"/>
    <property type="molecule type" value="Genomic_DNA"/>
</dbReference>
<gene>
    <name evidence="2" type="ORF">TIFTF001_007792</name>
</gene>
<reference evidence="2" key="1">
    <citation type="submission" date="2023-07" db="EMBL/GenBank/DDBJ databases">
        <title>draft genome sequence of fig (Ficus carica).</title>
        <authorList>
            <person name="Takahashi T."/>
            <person name="Nishimura K."/>
        </authorList>
    </citation>
    <scope>NUCLEOTIDE SEQUENCE</scope>
</reference>
<accession>A0AA87ZRV7</accession>
<sequence length="143" mass="14570">MFSGSPSNYISPPPPPPPPQQTLQPSQPYLYSSPTRPLSFSSHYPPPPPPPAPAAPHQHAVNDHYYVGHVLSSNTSSTSQYCHPNLSYAAAAAAESNYTCIGAPVGHAHGFAPGSGRGTTELAESRSGGGGGGGSGGRDGSLH</sequence>
<proteinExistence type="predicted"/>
<feature type="compositionally biased region" description="Pro residues" evidence="1">
    <location>
        <begin position="11"/>
        <end position="20"/>
    </location>
</feature>